<gene>
    <name evidence="1" type="ORF">L2E82_40427</name>
</gene>
<proteinExistence type="predicted"/>
<name>A0ACB9AK88_CICIN</name>
<reference evidence="2" key="1">
    <citation type="journal article" date="2022" name="Mol. Ecol. Resour.">
        <title>The genomes of chicory, endive, great burdock and yacon provide insights into Asteraceae palaeo-polyploidization history and plant inulin production.</title>
        <authorList>
            <person name="Fan W."/>
            <person name="Wang S."/>
            <person name="Wang H."/>
            <person name="Wang A."/>
            <person name="Jiang F."/>
            <person name="Liu H."/>
            <person name="Zhao H."/>
            <person name="Xu D."/>
            <person name="Zhang Y."/>
        </authorList>
    </citation>
    <scope>NUCLEOTIDE SEQUENCE [LARGE SCALE GENOMIC DNA]</scope>
    <source>
        <strain evidence="2">cv. Punajuju</strain>
    </source>
</reference>
<reference evidence="1 2" key="2">
    <citation type="journal article" date="2022" name="Mol. Ecol. Resour.">
        <title>The genomes of chicory, endive, great burdock and yacon provide insights into Asteraceae paleo-polyploidization history and plant inulin production.</title>
        <authorList>
            <person name="Fan W."/>
            <person name="Wang S."/>
            <person name="Wang H."/>
            <person name="Wang A."/>
            <person name="Jiang F."/>
            <person name="Liu H."/>
            <person name="Zhao H."/>
            <person name="Xu D."/>
            <person name="Zhang Y."/>
        </authorList>
    </citation>
    <scope>NUCLEOTIDE SEQUENCE [LARGE SCALE GENOMIC DNA]</scope>
    <source>
        <strain evidence="2">cv. Punajuju</strain>
        <tissue evidence="1">Leaves</tissue>
    </source>
</reference>
<evidence type="ECO:0000313" key="2">
    <source>
        <dbReference type="Proteomes" id="UP001055811"/>
    </source>
</evidence>
<keyword evidence="2" id="KW-1185">Reference proteome</keyword>
<evidence type="ECO:0000313" key="1">
    <source>
        <dbReference type="EMBL" id="KAI3710639.1"/>
    </source>
</evidence>
<accession>A0ACB9AK88</accession>
<protein>
    <submittedName>
        <fullName evidence="1">Uncharacterized protein</fullName>
    </submittedName>
</protein>
<sequence>MSEVDYFQTITGLNDNNPSITSATGRFQRSKLALLGLAWKLFLLPISIIGGSLGLVTGSIGLSLWVAGFFLSYWLNMIGFTSSGRNRKPSSTPPVSVSVSAAAEASEARDFLSEFESRYGIIHPDFFPGRFIDAVERSGRECKLLFVYLHSPDHPDTPSFCNETLCSEFLSAFVNDHFVSWGDSIQEKEGLEISMSLNASRFPFWAVIMAATGESFSLLRQFEGPSSPEEMVTELQTVLQENAPALAASVDTSDEQTNDTPLREEEDAPSASALETDQANECHEKEDPNGTEIEAENEAKLSDQEEAPPLGSEIEAESEVKLSEEEAPPLGSEIGAESEAKLSEEEAPPLGFEPEQDPDVIQVLVRLPTGDRIGRTFPCTATLQSVYEFVDSSDCLDIGSYTLVNFFPRVLYGQDQLSSTLEELGLHPQTSLFVELNW</sequence>
<comment type="caution">
    <text evidence="1">The sequence shown here is derived from an EMBL/GenBank/DDBJ whole genome shotgun (WGS) entry which is preliminary data.</text>
</comment>
<dbReference type="EMBL" id="CM042015">
    <property type="protein sequence ID" value="KAI3710639.1"/>
    <property type="molecule type" value="Genomic_DNA"/>
</dbReference>
<organism evidence="1 2">
    <name type="scientific">Cichorium intybus</name>
    <name type="common">Chicory</name>
    <dbReference type="NCBI Taxonomy" id="13427"/>
    <lineage>
        <taxon>Eukaryota</taxon>
        <taxon>Viridiplantae</taxon>
        <taxon>Streptophyta</taxon>
        <taxon>Embryophyta</taxon>
        <taxon>Tracheophyta</taxon>
        <taxon>Spermatophyta</taxon>
        <taxon>Magnoliopsida</taxon>
        <taxon>eudicotyledons</taxon>
        <taxon>Gunneridae</taxon>
        <taxon>Pentapetalae</taxon>
        <taxon>asterids</taxon>
        <taxon>campanulids</taxon>
        <taxon>Asterales</taxon>
        <taxon>Asteraceae</taxon>
        <taxon>Cichorioideae</taxon>
        <taxon>Cichorieae</taxon>
        <taxon>Cichoriinae</taxon>
        <taxon>Cichorium</taxon>
    </lineage>
</organism>
<dbReference type="Proteomes" id="UP001055811">
    <property type="component" value="Linkage Group LG07"/>
</dbReference>